<dbReference type="SUPFAM" id="SSF56112">
    <property type="entry name" value="Protein kinase-like (PK-like)"/>
    <property type="match status" value="1"/>
</dbReference>
<dbReference type="Proteomes" id="UP000076738">
    <property type="component" value="Unassembled WGS sequence"/>
</dbReference>
<keyword evidence="4" id="KW-0067">ATP-binding</keyword>
<keyword evidence="8" id="KW-1185">Reference proteome</keyword>
<dbReference type="InterPro" id="IPR001245">
    <property type="entry name" value="Ser-Thr/Tyr_kinase_cat_dom"/>
</dbReference>
<keyword evidence="5" id="KW-0732">Signal</keyword>
<keyword evidence="2" id="KW-0547">Nucleotide-binding</keyword>
<reference evidence="7 8" key="1">
    <citation type="journal article" date="2016" name="Mol. Biol. Evol.">
        <title>Comparative Genomics of Early-Diverging Mushroom-Forming Fungi Provides Insights into the Origins of Lignocellulose Decay Capabilities.</title>
        <authorList>
            <person name="Nagy L.G."/>
            <person name="Riley R."/>
            <person name="Tritt A."/>
            <person name="Adam C."/>
            <person name="Daum C."/>
            <person name="Floudas D."/>
            <person name="Sun H."/>
            <person name="Yadav J.S."/>
            <person name="Pangilinan J."/>
            <person name="Larsson K.H."/>
            <person name="Matsuura K."/>
            <person name="Barry K."/>
            <person name="Labutti K."/>
            <person name="Kuo R."/>
            <person name="Ohm R.A."/>
            <person name="Bhattacharya S.S."/>
            <person name="Shirouzu T."/>
            <person name="Yoshinaga Y."/>
            <person name="Martin F.M."/>
            <person name="Grigoriev I.V."/>
            <person name="Hibbett D.S."/>
        </authorList>
    </citation>
    <scope>NUCLEOTIDE SEQUENCE [LARGE SCALE GENOMIC DNA]</scope>
    <source>
        <strain evidence="7 8">TUFC12733</strain>
    </source>
</reference>
<dbReference type="PIRSF" id="PIRSF000654">
    <property type="entry name" value="Integrin-linked_kinase"/>
    <property type="match status" value="1"/>
</dbReference>
<dbReference type="STRING" id="1330018.A0A167PRC2"/>
<dbReference type="OrthoDB" id="5966500at2759"/>
<dbReference type="Pfam" id="PF07714">
    <property type="entry name" value="PK_Tyr_Ser-Thr"/>
    <property type="match status" value="1"/>
</dbReference>
<keyword evidence="3 7" id="KW-0418">Kinase</keyword>
<dbReference type="PANTHER" id="PTHR44329">
    <property type="entry name" value="SERINE/THREONINE-PROTEIN KINASE TNNI3K-RELATED"/>
    <property type="match status" value="1"/>
</dbReference>
<evidence type="ECO:0000259" key="6">
    <source>
        <dbReference type="PROSITE" id="PS50011"/>
    </source>
</evidence>
<evidence type="ECO:0000313" key="8">
    <source>
        <dbReference type="Proteomes" id="UP000076738"/>
    </source>
</evidence>
<dbReference type="AlphaFoldDB" id="A0A167PRC2"/>
<feature type="signal peptide" evidence="5">
    <location>
        <begin position="1"/>
        <end position="21"/>
    </location>
</feature>
<proteinExistence type="predicted"/>
<evidence type="ECO:0000256" key="1">
    <source>
        <dbReference type="ARBA" id="ARBA00022679"/>
    </source>
</evidence>
<evidence type="ECO:0000256" key="3">
    <source>
        <dbReference type="ARBA" id="ARBA00022777"/>
    </source>
</evidence>
<organism evidence="7 8">
    <name type="scientific">Calocera viscosa (strain TUFC12733)</name>
    <dbReference type="NCBI Taxonomy" id="1330018"/>
    <lineage>
        <taxon>Eukaryota</taxon>
        <taxon>Fungi</taxon>
        <taxon>Dikarya</taxon>
        <taxon>Basidiomycota</taxon>
        <taxon>Agaricomycotina</taxon>
        <taxon>Dacrymycetes</taxon>
        <taxon>Dacrymycetales</taxon>
        <taxon>Dacrymycetaceae</taxon>
        <taxon>Calocera</taxon>
    </lineage>
</organism>
<dbReference type="GO" id="GO:0005524">
    <property type="term" value="F:ATP binding"/>
    <property type="evidence" value="ECO:0007669"/>
    <property type="project" value="UniProtKB-KW"/>
</dbReference>
<gene>
    <name evidence="7" type="ORF">CALVIDRAFT_534586</name>
</gene>
<dbReference type="InterPro" id="IPR011009">
    <property type="entry name" value="Kinase-like_dom_sf"/>
</dbReference>
<dbReference type="PROSITE" id="PS50011">
    <property type="entry name" value="PROTEIN_KINASE_DOM"/>
    <property type="match status" value="1"/>
</dbReference>
<feature type="chain" id="PRO_5007891250" evidence="5">
    <location>
        <begin position="22"/>
        <end position="335"/>
    </location>
</feature>
<evidence type="ECO:0000256" key="5">
    <source>
        <dbReference type="SAM" id="SignalP"/>
    </source>
</evidence>
<dbReference type="InterPro" id="IPR000719">
    <property type="entry name" value="Prot_kinase_dom"/>
</dbReference>
<evidence type="ECO:0000313" key="7">
    <source>
        <dbReference type="EMBL" id="KZO99051.1"/>
    </source>
</evidence>
<name>A0A167PRC2_CALVF</name>
<sequence>MPPTFPLYTFSLTLTVHLVDASSASHVYERLADVLQSSTNITPYIFGISHRAVDIGAFANIWTASFNGAKVALKTMRIISSSSSTSRINDFLRELHILEQLRHPNVLQLCGVCIHEPYGLALVSPWMEHGNVEAYLRMTPDAHRSSLILDVAQGLSHLHSMQPPVVHGGLRARNILIRPSGEACIAGFSFAHELIEVEESEVSEPKEIAYSSVRWLPPERLFPENYGLTEITSSTCAADIYSLAILMLEMFSGLKPFHEIENHIVVLRMIERGERPSHPGNEASQRGLCDSMWDVMQDCWKERCTERPIISDTVDAVKALVHATGASVASLDADT</sequence>
<protein>
    <submittedName>
        <fullName evidence="7">Kinase-like protein</fullName>
    </submittedName>
</protein>
<dbReference type="EMBL" id="KV417273">
    <property type="protein sequence ID" value="KZO99051.1"/>
    <property type="molecule type" value="Genomic_DNA"/>
</dbReference>
<keyword evidence="1" id="KW-0808">Transferase</keyword>
<evidence type="ECO:0000256" key="4">
    <source>
        <dbReference type="ARBA" id="ARBA00022840"/>
    </source>
</evidence>
<dbReference type="InterPro" id="IPR051681">
    <property type="entry name" value="Ser/Thr_Kinases-Pseudokinases"/>
</dbReference>
<dbReference type="GO" id="GO:0004674">
    <property type="term" value="F:protein serine/threonine kinase activity"/>
    <property type="evidence" value="ECO:0007669"/>
    <property type="project" value="TreeGrafter"/>
</dbReference>
<accession>A0A167PRC2</accession>
<dbReference type="Gene3D" id="1.10.510.10">
    <property type="entry name" value="Transferase(Phosphotransferase) domain 1"/>
    <property type="match status" value="1"/>
</dbReference>
<evidence type="ECO:0000256" key="2">
    <source>
        <dbReference type="ARBA" id="ARBA00022741"/>
    </source>
</evidence>
<dbReference type="PANTHER" id="PTHR44329:SF288">
    <property type="entry name" value="MITOGEN-ACTIVATED PROTEIN KINASE KINASE KINASE 20"/>
    <property type="match status" value="1"/>
</dbReference>
<feature type="domain" description="Protein kinase" evidence="6">
    <location>
        <begin position="47"/>
        <end position="321"/>
    </location>
</feature>